<reference evidence="2 3" key="1">
    <citation type="submission" date="2018-08" db="EMBL/GenBank/DDBJ databases">
        <title>Genomic Encyclopedia of Archaeal and Bacterial Type Strains, Phase II (KMG-II): from individual species to whole genera.</title>
        <authorList>
            <person name="Goeker M."/>
        </authorList>
    </citation>
    <scope>NUCLEOTIDE SEQUENCE [LARGE SCALE GENOMIC DNA]</scope>
    <source>
        <strain evidence="2 3">DSM 45791</strain>
    </source>
</reference>
<evidence type="ECO:0000256" key="1">
    <source>
        <dbReference type="SAM" id="MobiDB-lite"/>
    </source>
</evidence>
<dbReference type="AlphaFoldDB" id="A0A3E0HLG1"/>
<evidence type="ECO:0000313" key="3">
    <source>
        <dbReference type="Proteomes" id="UP000256269"/>
    </source>
</evidence>
<organism evidence="2 3">
    <name type="scientific">Kutzneria buriramensis</name>
    <dbReference type="NCBI Taxonomy" id="1045776"/>
    <lineage>
        <taxon>Bacteria</taxon>
        <taxon>Bacillati</taxon>
        <taxon>Actinomycetota</taxon>
        <taxon>Actinomycetes</taxon>
        <taxon>Pseudonocardiales</taxon>
        <taxon>Pseudonocardiaceae</taxon>
        <taxon>Kutzneria</taxon>
    </lineage>
</organism>
<proteinExistence type="predicted"/>
<comment type="caution">
    <text evidence="2">The sequence shown here is derived from an EMBL/GenBank/DDBJ whole genome shotgun (WGS) entry which is preliminary data.</text>
</comment>
<name>A0A3E0HLG1_9PSEU</name>
<dbReference type="Proteomes" id="UP000256269">
    <property type="component" value="Unassembled WGS sequence"/>
</dbReference>
<protein>
    <submittedName>
        <fullName evidence="2">Uncharacterized protein</fullName>
    </submittedName>
</protein>
<keyword evidence="3" id="KW-1185">Reference proteome</keyword>
<feature type="region of interest" description="Disordered" evidence="1">
    <location>
        <begin position="1"/>
        <end position="20"/>
    </location>
</feature>
<gene>
    <name evidence="2" type="ORF">BCF44_106487</name>
</gene>
<evidence type="ECO:0000313" key="2">
    <source>
        <dbReference type="EMBL" id="REH47322.1"/>
    </source>
</evidence>
<dbReference type="EMBL" id="QUNO01000006">
    <property type="protein sequence ID" value="REH47322.1"/>
    <property type="molecule type" value="Genomic_DNA"/>
</dbReference>
<feature type="region of interest" description="Disordered" evidence="1">
    <location>
        <begin position="30"/>
        <end position="112"/>
    </location>
</feature>
<accession>A0A3E0HLG1</accession>
<sequence>MTHGGTGVDAESVGEDLRRGLTSELLPGRIAHGSHWNSSGAQDIPDLSRAAMLSREKTGKQPRRRRMGSRASIETRGEVSAEQRSEGVANVNPMSTQLNADARAGILDPVDA</sequence>
<feature type="compositionally biased region" description="Basic and acidic residues" evidence="1">
    <location>
        <begin position="73"/>
        <end position="85"/>
    </location>
</feature>